<keyword evidence="4" id="KW-0647">Proteasome</keyword>
<comment type="subcellular location">
    <subcellularLocation>
        <location evidence="2">Cytoplasm</location>
    </subcellularLocation>
    <subcellularLocation>
        <location evidence="1">Nucleus</location>
    </subcellularLocation>
</comment>
<keyword evidence="7" id="KW-0812">Transmembrane</keyword>
<accession>A0ABR2RQV5</accession>
<sequence>MADAIWAEIERSDSFMVCSMYEEAVSVASSIIKKIGRPNLSVDDDDDDFEFDLYEAMEAAGMVLVQSLKQLSRTSTILNELKTLFVSVEAIPVQVLLTGVCFQISEDSTLGAKEFLEEYISKWRYVDGHYYVLASAERSLNFEGGSDSYFVLGADKYIQVVELYAVMLLGTISSGVDLAISWVEQAALPEKNRQELLRRLHSLYSTKVTHLSQGSLSHSPLANHESHPSAKGPNVPEGTPRGLKASYLINREKDSKQSNLKLYRQSHGLLSWFRNITLKFGNHQMVIPNGKILIACLILFAYYIIRRKGVSLRRIVKRQALFVKKSLVDLWELAFSFQLLLHIRLSPALLNLLLVSCKMFYVAIYKLILKEVERMSSSFAEAFPAMQETLLEFRAGKMLLEGKRVVPDTRKGLIRIARGEEGLIHFQWLDRTQNVIEDDQIIFPDEAVFEKVNQASSRVYILKFNTDDRKFFFWMQEPKAEDDSQLCIAVNNFINQPLEFGVEEPDASEPLQVSEDMIEDDISSRAGNLTVPNLGAEAISDVTSSSGPVKLEDLQRILSSIGPAAEIAGDPDGGLGLDDILKPDLIMPLIESLSLEERLASYLPEGQWTPKDLLELLQSPPFRQQVDSFTYVLRTGQIDLSQFGINPSKYKFTVLSFLEALEDSVSKLSESGETQQDDKDVRPQSCNRNDPMDESK</sequence>
<dbReference type="Gene3D" id="2.30.29.70">
    <property type="entry name" value="Proteasomal ubiquitin receptor Rpn13/ADRM1"/>
    <property type="match status" value="1"/>
</dbReference>
<evidence type="ECO:0000256" key="1">
    <source>
        <dbReference type="ARBA" id="ARBA00004123"/>
    </source>
</evidence>
<keyword evidence="7" id="KW-1133">Transmembrane helix</keyword>
<dbReference type="InterPro" id="IPR006773">
    <property type="entry name" value="Rpn13/ADRM1"/>
</dbReference>
<dbReference type="InterPro" id="IPR044867">
    <property type="entry name" value="DEUBAD_dom"/>
</dbReference>
<name>A0ABR2RQV5_9ROSI</name>
<keyword evidence="3" id="KW-0963">Cytoplasm</keyword>
<dbReference type="InterPro" id="IPR044868">
    <property type="entry name" value="Rpn13/ADRM1_Pru"/>
</dbReference>
<evidence type="ECO:0000256" key="3">
    <source>
        <dbReference type="ARBA" id="ARBA00022490"/>
    </source>
</evidence>
<evidence type="ECO:0000256" key="6">
    <source>
        <dbReference type="SAM" id="MobiDB-lite"/>
    </source>
</evidence>
<dbReference type="PROSITE" id="PS51917">
    <property type="entry name" value="PRU"/>
    <property type="match status" value="1"/>
</dbReference>
<feature type="domain" description="Pru" evidence="9">
    <location>
        <begin position="385"/>
        <end position="497"/>
    </location>
</feature>
<keyword evidence="7" id="KW-0472">Membrane</keyword>
<feature type="domain" description="DEUBAD" evidence="8">
    <location>
        <begin position="568"/>
        <end position="671"/>
    </location>
</feature>
<dbReference type="PROSITE" id="PS51916">
    <property type="entry name" value="DEUBAD"/>
    <property type="match status" value="1"/>
</dbReference>
<dbReference type="EMBL" id="JBBPBN010000021">
    <property type="protein sequence ID" value="KAK9015188.1"/>
    <property type="molecule type" value="Genomic_DNA"/>
</dbReference>
<dbReference type="Proteomes" id="UP001396334">
    <property type="component" value="Unassembled WGS sequence"/>
</dbReference>
<evidence type="ECO:0000256" key="7">
    <source>
        <dbReference type="SAM" id="Phobius"/>
    </source>
</evidence>
<evidence type="ECO:0000313" key="10">
    <source>
        <dbReference type="EMBL" id="KAK9015188.1"/>
    </source>
</evidence>
<reference evidence="10 11" key="1">
    <citation type="journal article" date="2024" name="G3 (Bethesda)">
        <title>Genome assembly of Hibiscus sabdariffa L. provides insights into metabolisms of medicinal natural products.</title>
        <authorList>
            <person name="Kim T."/>
        </authorList>
    </citation>
    <scope>NUCLEOTIDE SEQUENCE [LARGE SCALE GENOMIC DNA]</scope>
    <source>
        <strain evidence="10">TK-2024</strain>
        <tissue evidence="10">Old leaves</tissue>
    </source>
</reference>
<evidence type="ECO:0000256" key="2">
    <source>
        <dbReference type="ARBA" id="ARBA00004496"/>
    </source>
</evidence>
<protein>
    <submittedName>
        <fullName evidence="10">Uncharacterized protein</fullName>
    </submittedName>
</protein>
<keyword evidence="5" id="KW-0539">Nucleus</keyword>
<dbReference type="PANTHER" id="PTHR12225:SF0">
    <property type="entry name" value="PROTEASOMAL UBIQUITIN RECEPTOR ADRM1"/>
    <property type="match status" value="1"/>
</dbReference>
<dbReference type="CDD" id="cd13314">
    <property type="entry name" value="PH_Rpn13"/>
    <property type="match status" value="1"/>
</dbReference>
<dbReference type="InterPro" id="IPR032368">
    <property type="entry name" value="RPN13_DEUBAD"/>
</dbReference>
<evidence type="ECO:0000256" key="5">
    <source>
        <dbReference type="ARBA" id="ARBA00023242"/>
    </source>
</evidence>
<dbReference type="Pfam" id="PF04683">
    <property type="entry name" value="Rpn13_ADRM1_Pru"/>
    <property type="match status" value="1"/>
</dbReference>
<comment type="caution">
    <text evidence="10">The sequence shown here is derived from an EMBL/GenBank/DDBJ whole genome shotgun (WGS) entry which is preliminary data.</text>
</comment>
<gene>
    <name evidence="10" type="ORF">V6N11_006305</name>
</gene>
<dbReference type="Pfam" id="PF16550">
    <property type="entry name" value="RPN13_C"/>
    <property type="match status" value="1"/>
</dbReference>
<dbReference type="Gene3D" id="1.10.2020.20">
    <property type="match status" value="1"/>
</dbReference>
<evidence type="ECO:0000256" key="4">
    <source>
        <dbReference type="ARBA" id="ARBA00022942"/>
    </source>
</evidence>
<feature type="region of interest" description="Disordered" evidence="6">
    <location>
        <begin position="666"/>
        <end position="696"/>
    </location>
</feature>
<organism evidence="10 11">
    <name type="scientific">Hibiscus sabdariffa</name>
    <name type="common">roselle</name>
    <dbReference type="NCBI Taxonomy" id="183260"/>
    <lineage>
        <taxon>Eukaryota</taxon>
        <taxon>Viridiplantae</taxon>
        <taxon>Streptophyta</taxon>
        <taxon>Embryophyta</taxon>
        <taxon>Tracheophyta</taxon>
        <taxon>Spermatophyta</taxon>
        <taxon>Magnoliopsida</taxon>
        <taxon>eudicotyledons</taxon>
        <taxon>Gunneridae</taxon>
        <taxon>Pentapetalae</taxon>
        <taxon>rosids</taxon>
        <taxon>malvids</taxon>
        <taxon>Malvales</taxon>
        <taxon>Malvaceae</taxon>
        <taxon>Malvoideae</taxon>
        <taxon>Hibiscus</taxon>
    </lineage>
</organism>
<evidence type="ECO:0000259" key="8">
    <source>
        <dbReference type="PROSITE" id="PS51916"/>
    </source>
</evidence>
<evidence type="ECO:0000259" key="9">
    <source>
        <dbReference type="PROSITE" id="PS51917"/>
    </source>
</evidence>
<proteinExistence type="predicted"/>
<feature type="region of interest" description="Disordered" evidence="6">
    <location>
        <begin position="214"/>
        <end position="240"/>
    </location>
</feature>
<dbReference type="PANTHER" id="PTHR12225">
    <property type="entry name" value="ADHESION REGULATING MOLECULE 1 110 KDA CELL MEMBRANE GLYCOPROTEIN"/>
    <property type="match status" value="1"/>
</dbReference>
<dbReference type="InterPro" id="IPR038633">
    <property type="entry name" value="Rpn13/ADRM1_Pru_sf"/>
</dbReference>
<feature type="transmembrane region" description="Helical" evidence="7">
    <location>
        <begin position="285"/>
        <end position="305"/>
    </location>
</feature>
<keyword evidence="11" id="KW-1185">Reference proteome</keyword>
<evidence type="ECO:0000313" key="11">
    <source>
        <dbReference type="Proteomes" id="UP001396334"/>
    </source>
</evidence>
<feature type="transmembrane region" description="Helical" evidence="7">
    <location>
        <begin position="349"/>
        <end position="369"/>
    </location>
</feature>
<dbReference type="InterPro" id="IPR038108">
    <property type="entry name" value="RPN13_DEUBAD_sf"/>
</dbReference>